<reference evidence="2" key="1">
    <citation type="submission" date="2021-02" db="EMBL/GenBank/DDBJ databases">
        <authorList>
            <person name="Nowell W R."/>
        </authorList>
    </citation>
    <scope>NUCLEOTIDE SEQUENCE</scope>
    <source>
        <strain evidence="2">Ploen Becks lab</strain>
    </source>
</reference>
<feature type="region of interest" description="Disordered" evidence="1">
    <location>
        <begin position="1"/>
        <end position="23"/>
    </location>
</feature>
<evidence type="ECO:0000256" key="1">
    <source>
        <dbReference type="SAM" id="MobiDB-lite"/>
    </source>
</evidence>
<keyword evidence="3" id="KW-1185">Reference proteome</keyword>
<evidence type="ECO:0000313" key="3">
    <source>
        <dbReference type="Proteomes" id="UP000663879"/>
    </source>
</evidence>
<proteinExistence type="predicted"/>
<protein>
    <submittedName>
        <fullName evidence="2">Uncharacterized protein</fullName>
    </submittedName>
</protein>
<name>A0A813YZI9_9BILA</name>
<evidence type="ECO:0000313" key="2">
    <source>
        <dbReference type="EMBL" id="CAF0890878.1"/>
    </source>
</evidence>
<feature type="compositionally biased region" description="Basic and acidic residues" evidence="1">
    <location>
        <begin position="1"/>
        <end position="10"/>
    </location>
</feature>
<organism evidence="2 3">
    <name type="scientific">Brachionus calyciflorus</name>
    <dbReference type="NCBI Taxonomy" id="104777"/>
    <lineage>
        <taxon>Eukaryota</taxon>
        <taxon>Metazoa</taxon>
        <taxon>Spiralia</taxon>
        <taxon>Gnathifera</taxon>
        <taxon>Rotifera</taxon>
        <taxon>Eurotatoria</taxon>
        <taxon>Monogononta</taxon>
        <taxon>Pseudotrocha</taxon>
        <taxon>Ploima</taxon>
        <taxon>Brachionidae</taxon>
        <taxon>Brachionus</taxon>
    </lineage>
</organism>
<dbReference type="AlphaFoldDB" id="A0A813YZI9"/>
<comment type="caution">
    <text evidence="2">The sequence shown here is derived from an EMBL/GenBank/DDBJ whole genome shotgun (WGS) entry which is preliminary data.</text>
</comment>
<sequence>MNKEIQQREKLAKHKAKSNSDEFIVSHNRIKKQSKLLHDEECVPLQSRSTQTDASIFDSISKLENRETQTEWSQYADVLIHSK</sequence>
<dbReference type="Proteomes" id="UP000663879">
    <property type="component" value="Unassembled WGS sequence"/>
</dbReference>
<accession>A0A813YZI9</accession>
<dbReference type="EMBL" id="CAJNOC010001783">
    <property type="protein sequence ID" value="CAF0890878.1"/>
    <property type="molecule type" value="Genomic_DNA"/>
</dbReference>
<gene>
    <name evidence="2" type="ORF">OXX778_LOCUS10904</name>
</gene>